<dbReference type="GO" id="GO:0048188">
    <property type="term" value="C:Set1C/COMPASS complex"/>
    <property type="evidence" value="ECO:0007669"/>
    <property type="project" value="InterPro"/>
</dbReference>
<dbReference type="SUPFAM" id="SSF63829">
    <property type="entry name" value="Calcium-dependent phosphotriesterase"/>
    <property type="match status" value="1"/>
</dbReference>
<evidence type="ECO:0000256" key="5">
    <source>
        <dbReference type="SAM" id="MobiDB-lite"/>
    </source>
</evidence>
<protein>
    <submittedName>
        <fullName evidence="6">COMPASS, Set1C complex protein</fullName>
    </submittedName>
</protein>
<sequence length="173" mass="19828">HDIYIWERGHGSLVKILEGPKEELGAVEWHPQRPFVAATGVESGRIYLWSVNTPQRWSALAPDFVEVEENNEYIEAEDEFDIHPIEELHKRRLDLEDEHVDVLTVDPAKPGQVKHEFRMPVLLDIYASDSEEEMVAIGAGQYRRKSQGPESEVLEDDEDAMPANGQSKRRRAD</sequence>
<dbReference type="Proteomes" id="UP000729357">
    <property type="component" value="Unassembled WGS sequence"/>
</dbReference>
<evidence type="ECO:0000256" key="1">
    <source>
        <dbReference type="ARBA" id="ARBA00004123"/>
    </source>
</evidence>
<feature type="non-terminal residue" evidence="6">
    <location>
        <position position="173"/>
    </location>
</feature>
<evidence type="ECO:0000313" key="7">
    <source>
        <dbReference type="Proteomes" id="UP000729357"/>
    </source>
</evidence>
<keyword evidence="4" id="KW-0539">Nucleus</keyword>
<comment type="caution">
    <text evidence="6">The sequence shown here is derived from an EMBL/GenBank/DDBJ whole genome shotgun (WGS) entry which is preliminary data.</text>
</comment>
<evidence type="ECO:0000256" key="4">
    <source>
        <dbReference type="ARBA" id="ARBA00023242"/>
    </source>
</evidence>
<reference evidence="6" key="1">
    <citation type="journal article" date="2021" name="J Fungi (Basel)">
        <title>Virulence traits and population genomics of the black yeast Aureobasidium melanogenum.</title>
        <authorList>
            <person name="Cernosa A."/>
            <person name="Sun X."/>
            <person name="Gostincar C."/>
            <person name="Fang C."/>
            <person name="Gunde-Cimerman N."/>
            <person name="Song Z."/>
        </authorList>
    </citation>
    <scope>NUCLEOTIDE SEQUENCE</scope>
    <source>
        <strain evidence="6">EXF-9298</strain>
    </source>
</reference>
<dbReference type="InterPro" id="IPR015943">
    <property type="entry name" value="WD40/YVTN_repeat-like_dom_sf"/>
</dbReference>
<evidence type="ECO:0000256" key="3">
    <source>
        <dbReference type="ARBA" id="ARBA00022737"/>
    </source>
</evidence>
<feature type="region of interest" description="Disordered" evidence="5">
    <location>
        <begin position="138"/>
        <end position="173"/>
    </location>
</feature>
<evidence type="ECO:0000313" key="6">
    <source>
        <dbReference type="EMBL" id="KAG9978500.1"/>
    </source>
</evidence>
<proteinExistence type="predicted"/>
<comment type="subcellular location">
    <subcellularLocation>
        <location evidence="1">Nucleus</location>
    </subcellularLocation>
</comment>
<feature type="non-terminal residue" evidence="6">
    <location>
        <position position="1"/>
    </location>
</feature>
<keyword evidence="2" id="KW-0853">WD repeat</keyword>
<organism evidence="6 7">
    <name type="scientific">Aureobasidium melanogenum</name>
    <name type="common">Aureobasidium pullulans var. melanogenum</name>
    <dbReference type="NCBI Taxonomy" id="46634"/>
    <lineage>
        <taxon>Eukaryota</taxon>
        <taxon>Fungi</taxon>
        <taxon>Dikarya</taxon>
        <taxon>Ascomycota</taxon>
        <taxon>Pezizomycotina</taxon>
        <taxon>Dothideomycetes</taxon>
        <taxon>Dothideomycetidae</taxon>
        <taxon>Dothideales</taxon>
        <taxon>Saccotheciaceae</taxon>
        <taxon>Aureobasidium</taxon>
    </lineage>
</organism>
<dbReference type="PANTHER" id="PTHR44040:SF1">
    <property type="entry name" value="RETINOBLASTOMA-BINDING PROTEIN 5"/>
    <property type="match status" value="1"/>
</dbReference>
<dbReference type="PANTHER" id="PTHR44040">
    <property type="entry name" value="RETINOBLASTOMA-BINDING PROTEIN 5"/>
    <property type="match status" value="1"/>
</dbReference>
<dbReference type="EMBL" id="JAHFXS010001273">
    <property type="protein sequence ID" value="KAG9978500.1"/>
    <property type="molecule type" value="Genomic_DNA"/>
</dbReference>
<accession>A0A9P8FP90</accession>
<dbReference type="AlphaFoldDB" id="A0A9P8FP90"/>
<name>A0A9P8FP90_AURME</name>
<gene>
    <name evidence="6" type="ORF">KCU98_g9381</name>
</gene>
<reference evidence="6" key="2">
    <citation type="submission" date="2021-08" db="EMBL/GenBank/DDBJ databases">
        <authorList>
            <person name="Gostincar C."/>
            <person name="Sun X."/>
            <person name="Song Z."/>
            <person name="Gunde-Cimerman N."/>
        </authorList>
    </citation>
    <scope>NUCLEOTIDE SEQUENCE</scope>
    <source>
        <strain evidence="6">EXF-9298</strain>
    </source>
</reference>
<keyword evidence="7" id="KW-1185">Reference proteome</keyword>
<dbReference type="Gene3D" id="2.130.10.10">
    <property type="entry name" value="YVTN repeat-like/Quinoprotein amine dehydrogenase"/>
    <property type="match status" value="1"/>
</dbReference>
<keyword evidence="3" id="KW-0677">Repeat</keyword>
<evidence type="ECO:0000256" key="2">
    <source>
        <dbReference type="ARBA" id="ARBA00022574"/>
    </source>
</evidence>
<dbReference type="InterPro" id="IPR037850">
    <property type="entry name" value="RBBP5/Swd1"/>
</dbReference>